<gene>
    <name evidence="1" type="ORF">MQE35_08090</name>
</gene>
<dbReference type="EMBL" id="CP094358">
    <property type="protein sequence ID" value="UOB19247.1"/>
    <property type="molecule type" value="Genomic_DNA"/>
</dbReference>
<proteinExistence type="predicted"/>
<dbReference type="InterPro" id="IPR047690">
    <property type="entry name" value="IPExxxVDY_fam"/>
</dbReference>
<sequence length="154" mass="18280">MAVYKLLEDFDEHSYTLIAIHCSLEDYRIAYFLNSYINTKFSRLDFDLKSITDASFSVYEWEDLIDDTKWNLISNISKVSQENDEINLFKKDMSTVTNYYIPEHKKVDYFLKIDNGGIFKQSKFILKKIIEMPQIITAYLIDINQLKSKKNLIF</sequence>
<dbReference type="RefSeq" id="WP_255845864.1">
    <property type="nucleotide sequence ID" value="NZ_CP094358.1"/>
</dbReference>
<keyword evidence="2" id="KW-1185">Reference proteome</keyword>
<dbReference type="KEGG" id="fbm:MQE35_08090"/>
<dbReference type="AlphaFoldDB" id="A0A9E6ZNQ0"/>
<name>A0A9E6ZNQ0_9FLAO</name>
<evidence type="ECO:0000313" key="1">
    <source>
        <dbReference type="EMBL" id="UOB19247.1"/>
    </source>
</evidence>
<dbReference type="Proteomes" id="UP000831290">
    <property type="component" value="Chromosome"/>
</dbReference>
<protein>
    <submittedName>
        <fullName evidence="1">IPExxxVDY family protein</fullName>
    </submittedName>
</protein>
<evidence type="ECO:0000313" key="2">
    <source>
        <dbReference type="Proteomes" id="UP000831290"/>
    </source>
</evidence>
<accession>A0A9E6ZNQ0</accession>
<reference evidence="1" key="1">
    <citation type="submission" date="2022-03" db="EMBL/GenBank/DDBJ databases">
        <title>Description of Abyssus ytuae gen. nov., sp. nov., a novel member of the family Flavobacteriaceae isolated from the sediment of Mariana Trench.</title>
        <authorList>
            <person name="Zhang J."/>
            <person name="Xu X."/>
        </authorList>
    </citation>
    <scope>NUCLEOTIDE SEQUENCE</scope>
    <source>
        <strain evidence="1">MT3330</strain>
    </source>
</reference>
<dbReference type="NCBIfam" id="NF033205">
    <property type="entry name" value="IPExxxVDY"/>
    <property type="match status" value="1"/>
</dbReference>
<organism evidence="1 2">
    <name type="scientific">Abyssalbus ytuae</name>
    <dbReference type="NCBI Taxonomy" id="2926907"/>
    <lineage>
        <taxon>Bacteria</taxon>
        <taxon>Pseudomonadati</taxon>
        <taxon>Bacteroidota</taxon>
        <taxon>Flavobacteriia</taxon>
        <taxon>Flavobacteriales</taxon>
        <taxon>Flavobacteriaceae</taxon>
        <taxon>Abyssalbus</taxon>
    </lineage>
</organism>